<evidence type="ECO:0000313" key="3">
    <source>
        <dbReference type="EMBL" id="HIZ54315.1"/>
    </source>
</evidence>
<dbReference type="GO" id="GO:0016747">
    <property type="term" value="F:acyltransferase activity, transferring groups other than amino-acyl groups"/>
    <property type="evidence" value="ECO:0007669"/>
    <property type="project" value="InterPro"/>
</dbReference>
<dbReference type="Proteomes" id="UP000824063">
    <property type="component" value="Unassembled WGS sequence"/>
</dbReference>
<reference evidence="3" key="2">
    <citation type="submission" date="2021-04" db="EMBL/GenBank/DDBJ databases">
        <authorList>
            <person name="Gilroy R."/>
        </authorList>
    </citation>
    <scope>NUCLEOTIDE SEQUENCE</scope>
    <source>
        <strain evidence="3">CHK172-16539</strain>
    </source>
</reference>
<sequence>MEFKEEATRIALVVDGVEAGEITWKIDGESLWIVEHTRVNEAFQGKGYAGQLVEAVVERARREGKKLELVCPYAKKVIHRTPEYQDILHK</sequence>
<name>A0A9D2JJZ9_9ENTE</name>
<dbReference type="PROSITE" id="PS51729">
    <property type="entry name" value="GNAT_YJDJ"/>
    <property type="match status" value="1"/>
</dbReference>
<dbReference type="PANTHER" id="PTHR31435">
    <property type="entry name" value="PROTEIN NATD1"/>
    <property type="match status" value="1"/>
</dbReference>
<evidence type="ECO:0000259" key="2">
    <source>
        <dbReference type="PROSITE" id="PS51729"/>
    </source>
</evidence>
<evidence type="ECO:0000313" key="4">
    <source>
        <dbReference type="Proteomes" id="UP000824063"/>
    </source>
</evidence>
<accession>A0A9D2JJZ9</accession>
<dbReference type="AlphaFoldDB" id="A0A9D2JJZ9"/>
<dbReference type="EMBL" id="DXBN01000239">
    <property type="protein sequence ID" value="HIZ54315.1"/>
    <property type="molecule type" value="Genomic_DNA"/>
</dbReference>
<dbReference type="InterPro" id="IPR016181">
    <property type="entry name" value="Acyl_CoA_acyltransferase"/>
</dbReference>
<dbReference type="PROSITE" id="PS51186">
    <property type="entry name" value="GNAT"/>
    <property type="match status" value="1"/>
</dbReference>
<dbReference type="Pfam" id="PF14542">
    <property type="entry name" value="Acetyltransf_CG"/>
    <property type="match status" value="1"/>
</dbReference>
<dbReference type="CDD" id="cd04301">
    <property type="entry name" value="NAT_SF"/>
    <property type="match status" value="1"/>
</dbReference>
<reference evidence="3" key="1">
    <citation type="journal article" date="2021" name="PeerJ">
        <title>Extensive microbial diversity within the chicken gut microbiome revealed by metagenomics and culture.</title>
        <authorList>
            <person name="Gilroy R."/>
            <person name="Ravi A."/>
            <person name="Getino M."/>
            <person name="Pursley I."/>
            <person name="Horton D.L."/>
            <person name="Alikhan N.F."/>
            <person name="Baker D."/>
            <person name="Gharbi K."/>
            <person name="Hall N."/>
            <person name="Watson M."/>
            <person name="Adriaenssens E.M."/>
            <person name="Foster-Nyarko E."/>
            <person name="Jarju S."/>
            <person name="Secka A."/>
            <person name="Antonio M."/>
            <person name="Oren A."/>
            <person name="Chaudhuri R.R."/>
            <person name="La Ragione R."/>
            <person name="Hildebrand F."/>
            <person name="Pallen M.J."/>
        </authorList>
    </citation>
    <scope>NUCLEOTIDE SEQUENCE</scope>
    <source>
        <strain evidence="3">CHK172-16539</strain>
    </source>
</reference>
<dbReference type="Gene3D" id="3.40.630.30">
    <property type="match status" value="1"/>
</dbReference>
<protein>
    <submittedName>
        <fullName evidence="3">N-acetyltransferase</fullName>
    </submittedName>
</protein>
<dbReference type="InterPro" id="IPR000182">
    <property type="entry name" value="GNAT_dom"/>
</dbReference>
<dbReference type="SUPFAM" id="SSF55729">
    <property type="entry name" value="Acyl-CoA N-acyltransferases (Nat)"/>
    <property type="match status" value="1"/>
</dbReference>
<dbReference type="InterPro" id="IPR045057">
    <property type="entry name" value="Gcn5-rel_NAT"/>
</dbReference>
<evidence type="ECO:0000259" key="1">
    <source>
        <dbReference type="PROSITE" id="PS51186"/>
    </source>
</evidence>
<dbReference type="PANTHER" id="PTHR31435:SF10">
    <property type="entry name" value="BSR4717 PROTEIN"/>
    <property type="match status" value="1"/>
</dbReference>
<gene>
    <name evidence="3" type="ORF">IAA20_10280</name>
</gene>
<dbReference type="InterPro" id="IPR031165">
    <property type="entry name" value="GNAT_YJDJ"/>
</dbReference>
<organism evidence="3 4">
    <name type="scientific">Candidatus Enterococcus avicola</name>
    <dbReference type="NCBI Taxonomy" id="2838561"/>
    <lineage>
        <taxon>Bacteria</taxon>
        <taxon>Bacillati</taxon>
        <taxon>Bacillota</taxon>
        <taxon>Bacilli</taxon>
        <taxon>Lactobacillales</taxon>
        <taxon>Enterococcaceae</taxon>
        <taxon>Enterococcus</taxon>
    </lineage>
</organism>
<comment type="caution">
    <text evidence="3">The sequence shown here is derived from an EMBL/GenBank/DDBJ whole genome shotgun (WGS) entry which is preliminary data.</text>
</comment>
<proteinExistence type="predicted"/>
<feature type="domain" description="N-acetyltransferase" evidence="1">
    <location>
        <begin position="1"/>
        <end position="90"/>
    </location>
</feature>
<feature type="domain" description="N-acetyltransferase" evidence="2">
    <location>
        <begin position="2"/>
        <end position="89"/>
    </location>
</feature>